<evidence type="ECO:0000256" key="15">
    <source>
        <dbReference type="PROSITE-ProRule" id="PRU10144"/>
    </source>
</evidence>
<keyword evidence="7" id="KW-0732">Signal</keyword>
<evidence type="ECO:0000313" key="20">
    <source>
        <dbReference type="Proteomes" id="UP000516148"/>
    </source>
</evidence>
<dbReference type="GO" id="GO:0009279">
    <property type="term" value="C:cell outer membrane"/>
    <property type="evidence" value="ECO:0007669"/>
    <property type="project" value="UniProtKB-SubCell"/>
</dbReference>
<organism evidence="19 20">
    <name type="scientific">Sphingomonas alpina</name>
    <dbReference type="NCBI Taxonomy" id="653931"/>
    <lineage>
        <taxon>Bacteria</taxon>
        <taxon>Pseudomonadati</taxon>
        <taxon>Pseudomonadota</taxon>
        <taxon>Alphaproteobacteria</taxon>
        <taxon>Sphingomonadales</taxon>
        <taxon>Sphingomonadaceae</taxon>
        <taxon>Sphingomonas</taxon>
    </lineage>
</organism>
<dbReference type="PANTHER" id="PTHR32552">
    <property type="entry name" value="FERRICHROME IRON RECEPTOR-RELATED"/>
    <property type="match status" value="1"/>
</dbReference>
<dbReference type="GO" id="GO:0015891">
    <property type="term" value="P:siderophore transport"/>
    <property type="evidence" value="ECO:0007669"/>
    <property type="project" value="InterPro"/>
</dbReference>
<dbReference type="PROSITE" id="PS01156">
    <property type="entry name" value="TONB_DEPENDENT_REC_2"/>
    <property type="match status" value="1"/>
</dbReference>
<dbReference type="GO" id="GO:0038023">
    <property type="term" value="F:signaling receptor activity"/>
    <property type="evidence" value="ECO:0007669"/>
    <property type="project" value="InterPro"/>
</dbReference>
<evidence type="ECO:0000313" key="19">
    <source>
        <dbReference type="EMBL" id="QNQ09584.1"/>
    </source>
</evidence>
<dbReference type="InterPro" id="IPR010105">
    <property type="entry name" value="TonB_sidphr_rcpt"/>
</dbReference>
<dbReference type="InterPro" id="IPR037066">
    <property type="entry name" value="Plug_dom_sf"/>
</dbReference>
<gene>
    <name evidence="19" type="ORF">H3Z74_23650</name>
</gene>
<evidence type="ECO:0000256" key="16">
    <source>
        <dbReference type="RuleBase" id="RU003357"/>
    </source>
</evidence>
<keyword evidence="10 16" id="KW-0798">TonB box</keyword>
<evidence type="ECO:0000256" key="9">
    <source>
        <dbReference type="ARBA" id="ARBA00023065"/>
    </source>
</evidence>
<evidence type="ECO:0000256" key="11">
    <source>
        <dbReference type="ARBA" id="ARBA00023136"/>
    </source>
</evidence>
<dbReference type="SUPFAM" id="SSF56935">
    <property type="entry name" value="Porins"/>
    <property type="match status" value="1"/>
</dbReference>
<evidence type="ECO:0000256" key="7">
    <source>
        <dbReference type="ARBA" id="ARBA00022729"/>
    </source>
</evidence>
<dbReference type="EMBL" id="CP061038">
    <property type="protein sequence ID" value="QNQ09584.1"/>
    <property type="molecule type" value="Genomic_DNA"/>
</dbReference>
<feature type="short sequence motif" description="TonB C-terminal box" evidence="15">
    <location>
        <begin position="710"/>
        <end position="727"/>
    </location>
</feature>
<evidence type="ECO:0000256" key="6">
    <source>
        <dbReference type="ARBA" id="ARBA00022692"/>
    </source>
</evidence>
<dbReference type="InterPro" id="IPR036942">
    <property type="entry name" value="Beta-barrel_TonB_sf"/>
</dbReference>
<dbReference type="Gene3D" id="2.40.170.20">
    <property type="entry name" value="TonB-dependent receptor, beta-barrel domain"/>
    <property type="match status" value="1"/>
</dbReference>
<name>A0A7H0LIT1_9SPHN</name>
<dbReference type="NCBIfam" id="TIGR01783">
    <property type="entry name" value="TonB-siderophor"/>
    <property type="match status" value="1"/>
</dbReference>
<dbReference type="InterPro" id="IPR000531">
    <property type="entry name" value="Beta-barrel_TonB"/>
</dbReference>
<evidence type="ECO:0000259" key="17">
    <source>
        <dbReference type="Pfam" id="PF00593"/>
    </source>
</evidence>
<keyword evidence="9" id="KW-0406">Ion transport</keyword>
<evidence type="ECO:0000256" key="13">
    <source>
        <dbReference type="ARBA" id="ARBA00023237"/>
    </source>
</evidence>
<dbReference type="InterPro" id="IPR039426">
    <property type="entry name" value="TonB-dep_rcpt-like"/>
</dbReference>
<evidence type="ECO:0000256" key="3">
    <source>
        <dbReference type="ARBA" id="ARBA00022448"/>
    </source>
</evidence>
<dbReference type="InterPro" id="IPR010917">
    <property type="entry name" value="TonB_rcpt_CS"/>
</dbReference>
<evidence type="ECO:0000256" key="14">
    <source>
        <dbReference type="PROSITE-ProRule" id="PRU01360"/>
    </source>
</evidence>
<evidence type="ECO:0000256" key="10">
    <source>
        <dbReference type="ARBA" id="ARBA00023077"/>
    </source>
</evidence>
<dbReference type="GO" id="GO:0015344">
    <property type="term" value="F:siderophore uptake transmembrane transporter activity"/>
    <property type="evidence" value="ECO:0007669"/>
    <property type="project" value="TreeGrafter"/>
</dbReference>
<evidence type="ECO:0000256" key="4">
    <source>
        <dbReference type="ARBA" id="ARBA00022452"/>
    </source>
</evidence>
<comment type="similarity">
    <text evidence="2 14 16">Belongs to the TonB-dependent receptor family.</text>
</comment>
<dbReference type="Pfam" id="PF07715">
    <property type="entry name" value="Plug"/>
    <property type="match status" value="1"/>
</dbReference>
<dbReference type="AlphaFoldDB" id="A0A7H0LIT1"/>
<dbReference type="RefSeq" id="WP_187761895.1">
    <property type="nucleotide sequence ID" value="NZ_CP061038.1"/>
</dbReference>
<proteinExistence type="inferred from homology"/>
<dbReference type="Proteomes" id="UP000516148">
    <property type="component" value="Chromosome"/>
</dbReference>
<evidence type="ECO:0000256" key="5">
    <source>
        <dbReference type="ARBA" id="ARBA00022496"/>
    </source>
</evidence>
<evidence type="ECO:0000256" key="12">
    <source>
        <dbReference type="ARBA" id="ARBA00023170"/>
    </source>
</evidence>
<dbReference type="PROSITE" id="PS52016">
    <property type="entry name" value="TONB_DEPENDENT_REC_3"/>
    <property type="match status" value="1"/>
</dbReference>
<keyword evidence="12 19" id="KW-0675">Receptor</keyword>
<evidence type="ECO:0000256" key="1">
    <source>
        <dbReference type="ARBA" id="ARBA00004571"/>
    </source>
</evidence>
<keyword evidence="20" id="KW-1185">Reference proteome</keyword>
<accession>A0A7H0LIT1</accession>
<evidence type="ECO:0000259" key="18">
    <source>
        <dbReference type="Pfam" id="PF07715"/>
    </source>
</evidence>
<keyword evidence="11 14" id="KW-0472">Membrane</keyword>
<keyword evidence="4 14" id="KW-1134">Transmembrane beta strand</keyword>
<reference evidence="19 20" key="1">
    <citation type="submission" date="2020-09" db="EMBL/GenBank/DDBJ databases">
        <title>Sphingomonas sp., a new species isolated from pork steak.</title>
        <authorList>
            <person name="Heidler von Heilborn D."/>
        </authorList>
    </citation>
    <scope>NUCLEOTIDE SEQUENCE [LARGE SCALE GENOMIC DNA]</scope>
    <source>
        <strain evidence="20">S8-3T</strain>
    </source>
</reference>
<dbReference type="KEGG" id="spap:H3Z74_23650"/>
<keyword evidence="6 14" id="KW-0812">Transmembrane</keyword>
<dbReference type="CDD" id="cd01347">
    <property type="entry name" value="ligand_gated_channel"/>
    <property type="match status" value="1"/>
</dbReference>
<sequence>MTTLGQGNGSGRQRGAVRLKQLLAASGMAAQIALCAGVARAQDSGTPAAASEQPATETRDDIVVSGYRYLSEDTSGTTGLPLPIEEVPQAISLVSQDFLNAADLKTLGEVAQYSPGALFAGNQEGFGSIVKLRGFAAGYAFDGLTIGSLNYEPDNATVERMEIVKGPASVVYGAASPGGIINLVSKQAKANTPNYVELLGGSWKRWRLEGQVAGALNASGSVRAIGIAAHEEAGSFMKNVNSSKTVLYGGVDADIADGLTGYVHGGYEHYRRTAFDGIPTLADGSAAPVDRSFFIGAKDFELVTDVKRVNAGLDWKVSSLWSISLKANYQRTGTHGPAPYAYDLQANGDFSFQIQNVLKDDKQDFSIGASTIYKLDALGMSDSFLSGSAIYQSTDSMVHQSLPLIDGSGTGHANIFDGVEAIDAIISSAVFPGDIFLDRRRRKFVTLSGQAVLKVAGPLTLLGGLSYSKPDISTRSDDGPWQDFSGDGQMSYRAAATVEPIAGLNVYLSYSESFQPQLTIDINDNVLPPLSGKQYELGAKYASPDRRILLTGALFDLRQANQGVYDQQGPDGFDRYRALGEVRYRGMEFEAIGRVTKAWQVNAGLAILDPKISKDGDPTMVGKTVTFLPKTTASLYTSYDFAGGVFAGAGVRYVGSVKTASDNATRDLPGYTLIDGSLGYNLDRWRLQLNVKNIFDKHYYINNYQTLFYGNIVGEPRSVTLSLRAVF</sequence>
<dbReference type="PANTHER" id="PTHR32552:SF74">
    <property type="entry name" value="HYDROXAMATE SIDEROPHORE RECEPTOR FHUE"/>
    <property type="match status" value="1"/>
</dbReference>
<keyword evidence="8" id="KW-0408">Iron</keyword>
<keyword evidence="5" id="KW-0410">Iron transport</keyword>
<dbReference type="InterPro" id="IPR012910">
    <property type="entry name" value="Plug_dom"/>
</dbReference>
<keyword evidence="13 14" id="KW-0998">Cell outer membrane</keyword>
<comment type="subcellular location">
    <subcellularLocation>
        <location evidence="1 14">Cell outer membrane</location>
        <topology evidence="1 14">Multi-pass membrane protein</topology>
    </subcellularLocation>
</comment>
<feature type="domain" description="TonB-dependent receptor-like beta-barrel" evidence="17">
    <location>
        <begin position="253"/>
        <end position="694"/>
    </location>
</feature>
<evidence type="ECO:0000256" key="2">
    <source>
        <dbReference type="ARBA" id="ARBA00009810"/>
    </source>
</evidence>
<dbReference type="Pfam" id="PF00593">
    <property type="entry name" value="TonB_dep_Rec_b-barrel"/>
    <property type="match status" value="1"/>
</dbReference>
<keyword evidence="3 14" id="KW-0813">Transport</keyword>
<dbReference type="Gene3D" id="2.170.130.10">
    <property type="entry name" value="TonB-dependent receptor, plug domain"/>
    <property type="match status" value="1"/>
</dbReference>
<feature type="domain" description="TonB-dependent receptor plug" evidence="18">
    <location>
        <begin position="84"/>
        <end position="180"/>
    </location>
</feature>
<evidence type="ECO:0000256" key="8">
    <source>
        <dbReference type="ARBA" id="ARBA00023004"/>
    </source>
</evidence>
<protein>
    <submittedName>
        <fullName evidence="19">TonB-dependent siderophore receptor</fullName>
    </submittedName>
</protein>